<reference evidence="2" key="2">
    <citation type="submission" date="2025-09" db="UniProtKB">
        <authorList>
            <consortium name="Ensembl"/>
        </authorList>
    </citation>
    <scope>IDENTIFICATION</scope>
</reference>
<dbReference type="HOGENOM" id="CLU_048983_0_0_1"/>
<dbReference type="PANTHER" id="PTHR22538">
    <property type="entry name" value="CILIA- AND FLAGELLA-ASSOCIATED PROTEIN 74"/>
    <property type="match status" value="1"/>
</dbReference>
<dbReference type="AlphaFoldDB" id="S4RL78"/>
<evidence type="ECO:0000313" key="2">
    <source>
        <dbReference type="Ensembl" id="ENSPMAP00000005964.1"/>
    </source>
</evidence>
<dbReference type="Ensembl" id="ENSPMAT00000005992.1">
    <property type="protein sequence ID" value="ENSPMAP00000005964.1"/>
    <property type="gene ID" value="ENSPMAG00000005408.1"/>
</dbReference>
<evidence type="ECO:0008006" key="3">
    <source>
        <dbReference type="Google" id="ProtNLM"/>
    </source>
</evidence>
<dbReference type="GeneTree" id="ENSGT00900000141054"/>
<name>S4RL78_PETMA</name>
<feature type="compositionally biased region" description="Low complexity" evidence="1">
    <location>
        <begin position="58"/>
        <end position="73"/>
    </location>
</feature>
<organism evidence="2">
    <name type="scientific">Petromyzon marinus</name>
    <name type="common">Sea lamprey</name>
    <dbReference type="NCBI Taxonomy" id="7757"/>
    <lineage>
        <taxon>Eukaryota</taxon>
        <taxon>Metazoa</taxon>
        <taxon>Chordata</taxon>
        <taxon>Craniata</taxon>
        <taxon>Vertebrata</taxon>
        <taxon>Cyclostomata</taxon>
        <taxon>Hyperoartia</taxon>
        <taxon>Petromyzontiformes</taxon>
        <taxon>Petromyzontidae</taxon>
        <taxon>Petromyzon</taxon>
    </lineage>
</organism>
<dbReference type="PANTHER" id="PTHR22538:SF0">
    <property type="entry name" value="CILIA- AND FLAGELLA-ASSOCIATED PROTEIN 74"/>
    <property type="match status" value="1"/>
</dbReference>
<accession>S4RL78</accession>
<reference evidence="2" key="1">
    <citation type="submission" date="2025-08" db="UniProtKB">
        <authorList>
            <consortium name="Ensembl"/>
        </authorList>
    </citation>
    <scope>IDENTIFICATION</scope>
</reference>
<dbReference type="Gene3D" id="2.60.40.10">
    <property type="entry name" value="Immunoglobulins"/>
    <property type="match status" value="1"/>
</dbReference>
<feature type="region of interest" description="Disordered" evidence="1">
    <location>
        <begin position="58"/>
        <end position="77"/>
    </location>
</feature>
<evidence type="ECO:0000256" key="1">
    <source>
        <dbReference type="SAM" id="MobiDB-lite"/>
    </source>
</evidence>
<dbReference type="InterPro" id="IPR013783">
    <property type="entry name" value="Ig-like_fold"/>
</dbReference>
<protein>
    <recommendedName>
        <fullName evidence="3">Abnormal spindle-like microcephaly-associated protein ASH domain-containing protein</fullName>
    </recommendedName>
</protein>
<proteinExistence type="predicted"/>
<sequence>VGRAQLPLVTCSVEEPCLSLGPVLSCSTASAGFKLHNDSSVPVSFLLTLDSESPGLHSSLPILPPSGGSSSSSVGTQNHSGLSVFSVQPVQGIIPVGGDTELLVTFSPDHASARYSDRLRLLLFGKKEFRVIELKGCAVKRMLYLEGGDPLDVAVESLAPLPVCTHYHHVGAARVDVVAAVKPFLLTMRSTQTDDGFSPVTRELFVGCVRPVQPSSRKGGEFIFDIAEARAKGFTVEPVRGTVEAGHKKSVRVTWSPVDGQDPWAPASASVSLSLRSGDATEAVSVLLRATPLPAG</sequence>